<feature type="domain" description="Antitoxin SocA-like Panacea" evidence="2">
    <location>
        <begin position="34"/>
        <end position="116"/>
    </location>
</feature>
<dbReference type="eggNOG" id="COG3600">
    <property type="taxonomic scope" value="Bacteria"/>
</dbReference>
<proteinExistence type="predicted"/>
<sequence length="200" mass="22387">MRRIAADSSFDVAFWMLDRALDDNEYLQPQKLHRLLYLAQAYFAVASRGRKLMPATFVADQMGPLEPTIYRAFENGRPDVETRRVPDDAKQLLDSVWRKFGAHSAEHLTKLTKNHAPYRDAIAANGPGEEITLKSMMDFYGRKGAADRKPEAGAGEAGEPGAAPALTDVLRPRVMRSHKGRPVNVHKWMPRSLGSGRTEE</sequence>
<dbReference type="RefSeq" id="WP_009540358.1">
    <property type="nucleotide sequence ID" value="NZ_ANHY01000007.1"/>
</dbReference>
<gene>
    <name evidence="3" type="ORF">C882_4250</name>
</gene>
<dbReference type="EMBL" id="ANHY01000007">
    <property type="protein sequence ID" value="EKV30913.1"/>
    <property type="molecule type" value="Genomic_DNA"/>
</dbReference>
<evidence type="ECO:0000313" key="3">
    <source>
        <dbReference type="EMBL" id="EKV30913.1"/>
    </source>
</evidence>
<protein>
    <recommendedName>
        <fullName evidence="2">Antitoxin SocA-like Panacea domain-containing protein</fullName>
    </recommendedName>
</protein>
<keyword evidence="4" id="KW-1185">Reference proteome</keyword>
<name>K9HKK7_9PROT</name>
<comment type="caution">
    <text evidence="3">The sequence shown here is derived from an EMBL/GenBank/DDBJ whole genome shotgun (WGS) entry which is preliminary data.</text>
</comment>
<dbReference type="AlphaFoldDB" id="K9HKK7"/>
<evidence type="ECO:0000256" key="1">
    <source>
        <dbReference type="SAM" id="MobiDB-lite"/>
    </source>
</evidence>
<feature type="region of interest" description="Disordered" evidence="1">
    <location>
        <begin position="144"/>
        <end position="200"/>
    </location>
</feature>
<dbReference type="STRING" id="1238182.C882_4250"/>
<dbReference type="InterPro" id="IPR025272">
    <property type="entry name" value="SocA_Panacea"/>
</dbReference>
<evidence type="ECO:0000313" key="4">
    <source>
        <dbReference type="Proteomes" id="UP000009881"/>
    </source>
</evidence>
<reference evidence="3 4" key="1">
    <citation type="journal article" date="2013" name="Genome Announc.">
        <title>Draft Genome Sequence of an Alphaproteobacterium, Caenispirillum salinarum AK4(T), Isolated from a Solar Saltern.</title>
        <authorList>
            <person name="Khatri I."/>
            <person name="Singh A."/>
            <person name="Korpole S."/>
            <person name="Pinnaka A.K."/>
            <person name="Subramanian S."/>
        </authorList>
    </citation>
    <scope>NUCLEOTIDE SEQUENCE [LARGE SCALE GENOMIC DNA]</scope>
    <source>
        <strain evidence="3 4">AK4</strain>
    </source>
</reference>
<dbReference type="OrthoDB" id="7352766at2"/>
<dbReference type="Pfam" id="PF13274">
    <property type="entry name" value="SocA_Panacea"/>
    <property type="match status" value="1"/>
</dbReference>
<accession>K9HKK7</accession>
<evidence type="ECO:0000259" key="2">
    <source>
        <dbReference type="Pfam" id="PF13274"/>
    </source>
</evidence>
<feature type="compositionally biased region" description="Low complexity" evidence="1">
    <location>
        <begin position="152"/>
        <end position="165"/>
    </location>
</feature>
<organism evidence="3 4">
    <name type="scientific">Caenispirillum salinarum AK4</name>
    <dbReference type="NCBI Taxonomy" id="1238182"/>
    <lineage>
        <taxon>Bacteria</taxon>
        <taxon>Pseudomonadati</taxon>
        <taxon>Pseudomonadota</taxon>
        <taxon>Alphaproteobacteria</taxon>
        <taxon>Rhodospirillales</taxon>
        <taxon>Novispirillaceae</taxon>
        <taxon>Caenispirillum</taxon>
    </lineage>
</organism>
<dbReference type="Proteomes" id="UP000009881">
    <property type="component" value="Unassembled WGS sequence"/>
</dbReference>
<dbReference type="PATRIC" id="fig|1238182.3.peg.1912"/>